<accession>A0ABD2QDB8</accession>
<protein>
    <submittedName>
        <fullName evidence="2">Uncharacterized protein</fullName>
    </submittedName>
</protein>
<keyword evidence="3" id="KW-1185">Reference proteome</keyword>
<name>A0ABD2QDB8_9PLAT</name>
<proteinExistence type="predicted"/>
<dbReference type="AlphaFoldDB" id="A0ABD2QDB8"/>
<sequence length="260" mass="28629">MPTKLCRALKRHDFIAEALGLQPLESNVEEDEALRDEYAGDLRGSDSEIRAVEDSKGGCWIPVNEETCKELLMQDYDDMSDRIHICRATRQAMEAFDCAEFEKAQMLATDEIEDEHTSLATPPLTCPITEAAVSRPLSPSFITKYSAPNTPQTPSLNVTVPICSPIPLANRPELQRPPISPGGSSITSDRGSSIASVKGHPRSSRTRLKSQASTAPAEHDSRKSRTTFSTDVPLLLPEQIRQNLNRSIWLASMENSTLPV</sequence>
<organism evidence="2 3">
    <name type="scientific">Cichlidogyrus casuarinus</name>
    <dbReference type="NCBI Taxonomy" id="1844966"/>
    <lineage>
        <taxon>Eukaryota</taxon>
        <taxon>Metazoa</taxon>
        <taxon>Spiralia</taxon>
        <taxon>Lophotrochozoa</taxon>
        <taxon>Platyhelminthes</taxon>
        <taxon>Monogenea</taxon>
        <taxon>Monopisthocotylea</taxon>
        <taxon>Dactylogyridea</taxon>
        <taxon>Ancyrocephalidae</taxon>
        <taxon>Cichlidogyrus</taxon>
    </lineage>
</organism>
<reference evidence="2 3" key="1">
    <citation type="submission" date="2024-11" db="EMBL/GenBank/DDBJ databases">
        <title>Adaptive evolution of stress response genes in parasites aligns with host niche diversity.</title>
        <authorList>
            <person name="Hahn C."/>
            <person name="Resl P."/>
        </authorList>
    </citation>
    <scope>NUCLEOTIDE SEQUENCE [LARGE SCALE GENOMIC DNA]</scope>
    <source>
        <strain evidence="2">EGGRZ-B1_66</strain>
        <tissue evidence="2">Body</tissue>
    </source>
</reference>
<dbReference type="EMBL" id="JBJKFK010000369">
    <property type="protein sequence ID" value="KAL3317538.1"/>
    <property type="molecule type" value="Genomic_DNA"/>
</dbReference>
<evidence type="ECO:0000313" key="3">
    <source>
        <dbReference type="Proteomes" id="UP001626550"/>
    </source>
</evidence>
<evidence type="ECO:0000256" key="1">
    <source>
        <dbReference type="SAM" id="MobiDB-lite"/>
    </source>
</evidence>
<evidence type="ECO:0000313" key="2">
    <source>
        <dbReference type="EMBL" id="KAL3317538.1"/>
    </source>
</evidence>
<feature type="region of interest" description="Disordered" evidence="1">
    <location>
        <begin position="169"/>
        <end position="230"/>
    </location>
</feature>
<dbReference type="Proteomes" id="UP001626550">
    <property type="component" value="Unassembled WGS sequence"/>
</dbReference>
<feature type="compositionally biased region" description="Basic residues" evidence="1">
    <location>
        <begin position="199"/>
        <end position="208"/>
    </location>
</feature>
<gene>
    <name evidence="2" type="ORF">Ciccas_003798</name>
</gene>
<comment type="caution">
    <text evidence="2">The sequence shown here is derived from an EMBL/GenBank/DDBJ whole genome shotgun (WGS) entry which is preliminary data.</text>
</comment>